<feature type="signal peptide" evidence="1">
    <location>
        <begin position="1"/>
        <end position="22"/>
    </location>
</feature>
<sequence>MNKKLTTCIASLFIGLSALSQADEFTLVDGNLNGFVHIREHNEEGKPDDLYISRNQIRTVRAVELEQKTDKASAEVKITVGDTGTLVHIYYFSDYAKAKAFAERVVEGS</sequence>
<keyword evidence="3" id="KW-1185">Reference proteome</keyword>
<dbReference type="AlphaFoldDB" id="A0AAE2V9S7"/>
<gene>
    <name evidence="2" type="ORF">JIN83_11855</name>
</gene>
<proteinExistence type="predicted"/>
<keyword evidence="1" id="KW-0732">Signal</keyword>
<dbReference type="Proteomes" id="UP000634206">
    <property type="component" value="Unassembled WGS sequence"/>
</dbReference>
<feature type="chain" id="PRO_5041992331" evidence="1">
    <location>
        <begin position="23"/>
        <end position="109"/>
    </location>
</feature>
<protein>
    <submittedName>
        <fullName evidence="2">Uncharacterized protein</fullName>
    </submittedName>
</protein>
<evidence type="ECO:0000256" key="1">
    <source>
        <dbReference type="SAM" id="SignalP"/>
    </source>
</evidence>
<accession>A0AAE2V9S7</accession>
<evidence type="ECO:0000313" key="2">
    <source>
        <dbReference type="EMBL" id="MBK1855658.1"/>
    </source>
</evidence>
<dbReference type="EMBL" id="JAENIG010000007">
    <property type="protein sequence ID" value="MBK1855658.1"/>
    <property type="molecule type" value="Genomic_DNA"/>
</dbReference>
<comment type="caution">
    <text evidence="2">The sequence shown here is derived from an EMBL/GenBank/DDBJ whole genome shotgun (WGS) entry which is preliminary data.</text>
</comment>
<dbReference type="RefSeq" id="WP_309490270.1">
    <property type="nucleotide sequence ID" value="NZ_JAENIG010000007.1"/>
</dbReference>
<name>A0AAE2V9S7_9BACT</name>
<reference evidence="2" key="1">
    <citation type="submission" date="2021-01" db="EMBL/GenBank/DDBJ databases">
        <title>Modified the classification status of verrucomicrobia.</title>
        <authorList>
            <person name="Feng X."/>
        </authorList>
    </citation>
    <scope>NUCLEOTIDE SEQUENCE</scope>
    <source>
        <strain evidence="2">5K15</strain>
    </source>
</reference>
<organism evidence="2 3">
    <name type="scientific">Oceaniferula flava</name>
    <dbReference type="NCBI Taxonomy" id="2800421"/>
    <lineage>
        <taxon>Bacteria</taxon>
        <taxon>Pseudomonadati</taxon>
        <taxon>Verrucomicrobiota</taxon>
        <taxon>Verrucomicrobiia</taxon>
        <taxon>Verrucomicrobiales</taxon>
        <taxon>Verrucomicrobiaceae</taxon>
        <taxon>Oceaniferula</taxon>
    </lineage>
</organism>
<evidence type="ECO:0000313" key="3">
    <source>
        <dbReference type="Proteomes" id="UP000634206"/>
    </source>
</evidence>